<gene>
    <name evidence="8" type="primary">ccp_1</name>
    <name evidence="8" type="ORF">OPKNFCMD_1779</name>
</gene>
<keyword evidence="4" id="KW-0560">Oxidoreductase</keyword>
<keyword evidence="8" id="KW-0575">Peroxidase</keyword>
<keyword evidence="3 6" id="KW-0479">Metal-binding</keyword>
<sequence length="327" mass="35528">MRPHVNWLIRACYPALPWVLGAGLMAAATAPVGAPPLSKGVATSPVDQEPISPIPVPPAANPRVLALGENLFADARLSGDGAHSCASCHDTHTNGADGRVRSSVLTGSDPPYNTPTVFNVALSYRLGWEGQFRTLEEQAESSLESPDIMGARIDELLVRIRNDADRAQQFRLAFGRHPNRADLLDALATYERSLVTPDSPFDRWLRGDTAALSAEEQSGYETFKSLGCVSCHQGVNIGANLKQRLGVFHRLSPHRPEVLRVPSLRNVAVTSPYFHDGSAATLQEAVRRMAKSQLNQTLTDGQIDRIVAFLRTLTGRYQGKPLRPATP</sequence>
<dbReference type="Proteomes" id="UP001055167">
    <property type="component" value="Unassembled WGS sequence"/>
</dbReference>
<comment type="caution">
    <text evidence="8">The sequence shown here is derived from an EMBL/GenBank/DDBJ whole genome shotgun (WGS) entry which is preliminary data.</text>
</comment>
<dbReference type="InterPro" id="IPR051395">
    <property type="entry name" value="Cytochrome_c_Peroxidase/MauG"/>
</dbReference>
<dbReference type="Gene3D" id="1.10.760.10">
    <property type="entry name" value="Cytochrome c-like domain"/>
    <property type="match status" value="2"/>
</dbReference>
<dbReference type="Pfam" id="PF00034">
    <property type="entry name" value="Cytochrom_C"/>
    <property type="match status" value="1"/>
</dbReference>
<evidence type="ECO:0000256" key="4">
    <source>
        <dbReference type="ARBA" id="ARBA00023002"/>
    </source>
</evidence>
<dbReference type="PROSITE" id="PS51007">
    <property type="entry name" value="CYTC"/>
    <property type="match status" value="1"/>
</dbReference>
<evidence type="ECO:0000259" key="7">
    <source>
        <dbReference type="PROSITE" id="PS51007"/>
    </source>
</evidence>
<accession>A0ABQ4QUM4</accession>
<dbReference type="InterPro" id="IPR004852">
    <property type="entry name" value="Di-haem_cyt_c_peroxidsae"/>
</dbReference>
<dbReference type="InterPro" id="IPR036909">
    <property type="entry name" value="Cyt_c-like_dom_sf"/>
</dbReference>
<protein>
    <submittedName>
        <fullName evidence="8">Cytochrome c551 peroxidase</fullName>
    </submittedName>
</protein>
<evidence type="ECO:0000256" key="5">
    <source>
        <dbReference type="ARBA" id="ARBA00023004"/>
    </source>
</evidence>
<keyword evidence="5 6" id="KW-0408">Iron</keyword>
<dbReference type="EMBL" id="BPQH01000005">
    <property type="protein sequence ID" value="GJD49050.1"/>
    <property type="molecule type" value="Genomic_DNA"/>
</dbReference>
<evidence type="ECO:0000313" key="8">
    <source>
        <dbReference type="EMBL" id="GJD49050.1"/>
    </source>
</evidence>
<evidence type="ECO:0000256" key="1">
    <source>
        <dbReference type="ARBA" id="ARBA00004196"/>
    </source>
</evidence>
<reference evidence="8" key="2">
    <citation type="submission" date="2021-08" db="EMBL/GenBank/DDBJ databases">
        <authorList>
            <person name="Tani A."/>
            <person name="Ola A."/>
            <person name="Ogura Y."/>
            <person name="Katsura K."/>
            <person name="Hayashi T."/>
        </authorList>
    </citation>
    <scope>NUCLEOTIDE SEQUENCE</scope>
    <source>
        <strain evidence="8">KCTC 52305</strain>
    </source>
</reference>
<dbReference type="InterPro" id="IPR009056">
    <property type="entry name" value="Cyt_c-like_dom"/>
</dbReference>
<reference evidence="8" key="1">
    <citation type="journal article" date="2021" name="Front. Microbiol.">
        <title>Comprehensive Comparative Genomics and Phenotyping of Methylobacterium Species.</title>
        <authorList>
            <person name="Alessa O."/>
            <person name="Ogura Y."/>
            <person name="Fujitani Y."/>
            <person name="Takami H."/>
            <person name="Hayashi T."/>
            <person name="Sahin N."/>
            <person name="Tani A."/>
        </authorList>
    </citation>
    <scope>NUCLEOTIDE SEQUENCE</scope>
    <source>
        <strain evidence="8">KCTC 52305</strain>
    </source>
</reference>
<evidence type="ECO:0000256" key="6">
    <source>
        <dbReference type="PROSITE-ProRule" id="PRU00433"/>
    </source>
</evidence>
<dbReference type="SUPFAM" id="SSF46626">
    <property type="entry name" value="Cytochrome c"/>
    <property type="match status" value="2"/>
</dbReference>
<dbReference type="RefSeq" id="WP_244937333.1">
    <property type="nucleotide sequence ID" value="NZ_KZ984636.1"/>
</dbReference>
<evidence type="ECO:0000256" key="2">
    <source>
        <dbReference type="ARBA" id="ARBA00022617"/>
    </source>
</evidence>
<dbReference type="PANTHER" id="PTHR30600">
    <property type="entry name" value="CYTOCHROME C PEROXIDASE-RELATED"/>
    <property type="match status" value="1"/>
</dbReference>
<evidence type="ECO:0000313" key="9">
    <source>
        <dbReference type="Proteomes" id="UP001055167"/>
    </source>
</evidence>
<keyword evidence="2 6" id="KW-0349">Heme</keyword>
<name>A0ABQ4QUM4_9HYPH</name>
<evidence type="ECO:0000256" key="3">
    <source>
        <dbReference type="ARBA" id="ARBA00022723"/>
    </source>
</evidence>
<organism evidence="8 9">
    <name type="scientific">Methylobacterium crusticola</name>
    <dbReference type="NCBI Taxonomy" id="1697972"/>
    <lineage>
        <taxon>Bacteria</taxon>
        <taxon>Pseudomonadati</taxon>
        <taxon>Pseudomonadota</taxon>
        <taxon>Alphaproteobacteria</taxon>
        <taxon>Hyphomicrobiales</taxon>
        <taxon>Methylobacteriaceae</taxon>
        <taxon>Methylobacterium</taxon>
    </lineage>
</organism>
<comment type="subcellular location">
    <subcellularLocation>
        <location evidence="1">Cell envelope</location>
    </subcellularLocation>
</comment>
<dbReference type="GO" id="GO:0004601">
    <property type="term" value="F:peroxidase activity"/>
    <property type="evidence" value="ECO:0007669"/>
    <property type="project" value="UniProtKB-KW"/>
</dbReference>
<feature type="domain" description="Cytochrome c" evidence="7">
    <location>
        <begin position="214"/>
        <end position="314"/>
    </location>
</feature>
<dbReference type="Pfam" id="PF03150">
    <property type="entry name" value="CCP_MauG"/>
    <property type="match status" value="1"/>
</dbReference>
<proteinExistence type="predicted"/>
<dbReference type="PANTHER" id="PTHR30600:SF7">
    <property type="entry name" value="CYTOCHROME C PEROXIDASE-RELATED"/>
    <property type="match status" value="1"/>
</dbReference>
<keyword evidence="9" id="KW-1185">Reference proteome</keyword>